<evidence type="ECO:0000313" key="3">
    <source>
        <dbReference type="Proteomes" id="UP000446866"/>
    </source>
</evidence>
<keyword evidence="3" id="KW-1185">Reference proteome</keyword>
<dbReference type="Proteomes" id="UP000446866">
    <property type="component" value="Unassembled WGS sequence"/>
</dbReference>
<keyword evidence="1" id="KW-0472">Membrane</keyword>
<proteinExistence type="predicted"/>
<dbReference type="RefSeq" id="WP_160200367.1">
    <property type="nucleotide sequence ID" value="NZ_QXWK01000001.1"/>
</dbReference>
<organism evidence="2 3">
    <name type="scientific">Anaerotruncus colihominis</name>
    <dbReference type="NCBI Taxonomy" id="169435"/>
    <lineage>
        <taxon>Bacteria</taxon>
        <taxon>Bacillati</taxon>
        <taxon>Bacillota</taxon>
        <taxon>Clostridia</taxon>
        <taxon>Eubacteriales</taxon>
        <taxon>Oscillospiraceae</taxon>
        <taxon>Anaerotruncus</taxon>
    </lineage>
</organism>
<keyword evidence="1" id="KW-0812">Transmembrane</keyword>
<keyword evidence="1" id="KW-1133">Transmembrane helix</keyword>
<gene>
    <name evidence="2" type="ORF">D0435_00040</name>
</gene>
<feature type="transmembrane region" description="Helical" evidence="1">
    <location>
        <begin position="12"/>
        <end position="33"/>
    </location>
</feature>
<feature type="transmembrane region" description="Helical" evidence="1">
    <location>
        <begin position="119"/>
        <end position="143"/>
    </location>
</feature>
<feature type="transmembrane region" description="Helical" evidence="1">
    <location>
        <begin position="90"/>
        <end position="113"/>
    </location>
</feature>
<accession>A0A845QH71</accession>
<name>A0A845QH71_9FIRM</name>
<comment type="caution">
    <text evidence="2">The sequence shown here is derived from an EMBL/GenBank/DDBJ whole genome shotgun (WGS) entry which is preliminary data.</text>
</comment>
<sequence length="147" mass="16479">MLCKILGKDNPVFNLILIIAGVVAIAFGIWYSYITPEDVHHLQMLAGMFTGMGSAFLAIGVLNTLRCHFGSAEKRKQREIERNDERNVQITRYAMSWAAFGSVLFSAVLIFVLTALNHILPSMLILAGVYVELIIFLVAYKILEKKM</sequence>
<evidence type="ECO:0000313" key="2">
    <source>
        <dbReference type="EMBL" id="NBH60063.1"/>
    </source>
</evidence>
<dbReference type="AlphaFoldDB" id="A0A845QH71"/>
<evidence type="ECO:0000256" key="1">
    <source>
        <dbReference type="SAM" id="Phobius"/>
    </source>
</evidence>
<evidence type="ECO:0008006" key="4">
    <source>
        <dbReference type="Google" id="ProtNLM"/>
    </source>
</evidence>
<feature type="transmembrane region" description="Helical" evidence="1">
    <location>
        <begin position="45"/>
        <end position="69"/>
    </location>
</feature>
<reference evidence="2 3" key="1">
    <citation type="submission" date="2018-08" db="EMBL/GenBank/DDBJ databases">
        <title>Murine metabolic-syndrome-specific gut microbial biobank.</title>
        <authorList>
            <person name="Liu C."/>
        </authorList>
    </citation>
    <scope>NUCLEOTIDE SEQUENCE [LARGE SCALE GENOMIC DNA]</scope>
    <source>
        <strain evidence="2 3">28</strain>
    </source>
</reference>
<dbReference type="EMBL" id="QXWK01000001">
    <property type="protein sequence ID" value="NBH60063.1"/>
    <property type="molecule type" value="Genomic_DNA"/>
</dbReference>
<protein>
    <recommendedName>
        <fullName evidence="4">DUF2178 domain-containing protein</fullName>
    </recommendedName>
</protein>